<accession>A0A9Y1BJW0</accession>
<dbReference type="AlphaFoldDB" id="A0A9Y1BJW0"/>
<dbReference type="EMBL" id="CP084166">
    <property type="protein sequence ID" value="UJG40373.1"/>
    <property type="molecule type" value="Genomic_DNA"/>
</dbReference>
<feature type="transmembrane region" description="Helical" evidence="1">
    <location>
        <begin position="138"/>
        <end position="157"/>
    </location>
</feature>
<reference evidence="2" key="1">
    <citation type="journal article" date="2022" name="Nat. Microbiol.">
        <title>Unique mobile elements and scalable gene flow at the prokaryote-eukaryote boundary revealed by circularized Asgard archaea genomes.</title>
        <authorList>
            <person name="Wu F."/>
            <person name="Speth D.R."/>
            <person name="Philosof A."/>
            <person name="Cremiere A."/>
            <person name="Narayanan A."/>
            <person name="Barco R.A."/>
            <person name="Connon S.A."/>
            <person name="Amend J.P."/>
            <person name="Antoshechkin I.A."/>
            <person name="Orphan V.J."/>
        </authorList>
    </citation>
    <scope>NUCLEOTIDE SEQUENCE</scope>
    <source>
        <strain evidence="2">PM71</strain>
    </source>
</reference>
<keyword evidence="1" id="KW-0812">Transmembrane</keyword>
<evidence type="ECO:0000256" key="1">
    <source>
        <dbReference type="SAM" id="Phobius"/>
    </source>
</evidence>
<feature type="transmembrane region" description="Helical" evidence="1">
    <location>
        <begin position="216"/>
        <end position="235"/>
    </location>
</feature>
<protein>
    <submittedName>
        <fullName evidence="2">Uncharacterized protein</fullName>
    </submittedName>
</protein>
<proteinExistence type="predicted"/>
<feature type="transmembrane region" description="Helical" evidence="1">
    <location>
        <begin position="111"/>
        <end position="132"/>
    </location>
</feature>
<keyword evidence="1" id="KW-0472">Membrane</keyword>
<keyword evidence="1" id="KW-1133">Transmembrane helix</keyword>
<evidence type="ECO:0000313" key="2">
    <source>
        <dbReference type="EMBL" id="UJG40373.1"/>
    </source>
</evidence>
<dbReference type="Proteomes" id="UP001201020">
    <property type="component" value="Chromosome"/>
</dbReference>
<gene>
    <name evidence="2" type="ORF">K9W45_11090</name>
</gene>
<feature type="transmembrane region" description="Helical" evidence="1">
    <location>
        <begin position="177"/>
        <end position="196"/>
    </location>
</feature>
<feature type="transmembrane region" description="Helical" evidence="1">
    <location>
        <begin position="21"/>
        <end position="49"/>
    </location>
</feature>
<organism evidence="2">
    <name type="scientific">Candidatus Heimdallarchaeum aukensis</name>
    <dbReference type="NCBI Taxonomy" id="2876573"/>
    <lineage>
        <taxon>Archaea</taxon>
        <taxon>Promethearchaeati</taxon>
        <taxon>Candidatus Heimdallarchaeota</taxon>
        <taxon>Candidatus Heimdallarchaeia (ex Rinke et al. 2021) (nom. nud.)</taxon>
        <taxon>Candidatus Heimdallarchaeales</taxon>
        <taxon>Candidatus Heimdallarchaeaceae</taxon>
        <taxon>Candidatus Heimdallarchaeum</taxon>
    </lineage>
</organism>
<feature type="transmembrane region" description="Helical" evidence="1">
    <location>
        <begin position="55"/>
        <end position="75"/>
    </location>
</feature>
<name>A0A9Y1BJW0_9ARCH</name>
<sequence>MYSDNHQNMLEIAKQKISRSSLVLGIAYILIGIVVLVATILFYLGFFAIYNLEIWDFYFVSLVLVLLIYMFLVVFKSIYFFKLSRGYDYLASEFSSVENLQTSATKDVSKYIKIGVISELVVTFLFPLAIFAVFLLPFFLSIFLVPFIFLTLGFMEIKRLFSLLSKHQFYNGEFTNLILYSRTGVVAAFFLYAYGGVKFLEEMITEAFTGTFNDSFLIWILIAGIILFISQVLLAKGFYNLSKETHNITI</sequence>